<gene>
    <name evidence="9" type="ORF">TIFTF001_030627</name>
</gene>
<dbReference type="SUPFAM" id="SSF50998">
    <property type="entry name" value="Quinoprotein alcohol dehydrogenase-like"/>
    <property type="match status" value="1"/>
</dbReference>
<dbReference type="InterPro" id="IPR018391">
    <property type="entry name" value="PQQ_b-propeller_rpt"/>
</dbReference>
<dbReference type="InterPro" id="IPR025110">
    <property type="entry name" value="AMP-bd_C"/>
</dbReference>
<dbReference type="GO" id="GO:0005737">
    <property type="term" value="C:cytoplasm"/>
    <property type="evidence" value="ECO:0007669"/>
    <property type="project" value="UniProtKB-SubCell"/>
</dbReference>
<dbReference type="Gene3D" id="2.130.10.10">
    <property type="entry name" value="YVTN repeat-like/Quinoprotein amine dehydrogenase"/>
    <property type="match status" value="2"/>
</dbReference>
<dbReference type="Proteomes" id="UP001187192">
    <property type="component" value="Unassembled WGS sequence"/>
</dbReference>
<dbReference type="InterPro" id="IPR009081">
    <property type="entry name" value="PP-bd_ACP"/>
</dbReference>
<dbReference type="PANTHER" id="PTHR44394">
    <property type="entry name" value="BETA-ALANINE-ACTIVATING ENZYME"/>
    <property type="match status" value="1"/>
</dbReference>
<feature type="domain" description="AMP-binding enzyme C-terminal" evidence="7">
    <location>
        <begin position="501"/>
        <end position="577"/>
    </location>
</feature>
<dbReference type="InterPro" id="IPR002372">
    <property type="entry name" value="PQQ_rpt_dom"/>
</dbReference>
<keyword evidence="3" id="KW-0547">Nucleotide-binding</keyword>
<dbReference type="PROSITE" id="PS00455">
    <property type="entry name" value="AMP_BINDING"/>
    <property type="match status" value="1"/>
</dbReference>
<dbReference type="InterPro" id="IPR000873">
    <property type="entry name" value="AMP-dep_synth/lig_dom"/>
</dbReference>
<accession>A0AA88DTX7</accession>
<dbReference type="Pfam" id="PF00550">
    <property type="entry name" value="PP-binding"/>
    <property type="match status" value="1"/>
</dbReference>
<dbReference type="FunFam" id="3.30.300.30:FF:000012">
    <property type="entry name" value="D-alanine--D-alanyl carrier protein ligase"/>
    <property type="match status" value="1"/>
</dbReference>
<sequence length="1148" mass="126318">MSTGNTCKSKRSCCISHHFSRAASQNPTKIALIHASGGGAHLSREFRPLTAAHAADDVSAASSSSSSSSSSSPPLYRGDCCFTYSQLLAAVDSLASRLRSLRVSTPAPRVFGIFIPPSAGYVVAVLAVIRCGEAFLPMDPSWPKARVLSIIASSNVDLVIASKFPFGVESDSKWIAESGNFRVLWFSLEAEEEGNGNENSPDLDWPCEEREQRPFCYVMYTSGSTGKPKGVCGTEQGLLNRFLWMQELYPLSGEEVLLFKTSISFIDHLQEFLSALLTACTLVIPPFNQLKQNVFSIVHFIQAYSINRLTAVPSLMRAILPSSDSRYDIGRVSLPSLKLLVLSGEMLPISLWDSLSKILPGTSILNLYGSTEVSGDCTYFDCKRLPKILESETLTSVPIGTPIVNCDVVLVGDDDLAKHGEIYVSGLCNSTGYYSDSTCMPLDQVKLLREYAKCGSANGHGDKLYFQTGDFAKRLQGGDLVFLGRKDRTIKLNGQRIALEEIEDELRGHPDVINAAVISHKVQGEISLLVAFLILEKESNDILGSHMKRWLLDKLPSAMVPNCFINAESFPTTSSGKVDYESLTSEFLKKHAQNEIGDIGNVNLLQVIKKAFCDVLMVEEVSDDDDFFMMGGTSIAAAHFSNNLGIDMRLLYQFPSPSKLCTTLFERKTSLDLDLRKDANWEMNLKEGKRNLLHPLHASYSTNMESELKLLRTRHGRNENHVVSSKRLKLNSEVTITSEGFTFVNAYPWNAASMCFSCSFSRCNKFIYKGDDGMNGVHQENRAEVPRRRKIPMQELWKVYLGSCVDASPLIVFKGPDIHLFIGSHSHEFLCVNAQSGHVQWKIQLEGRIECSAAILGDFSQVVVGCYKGKIYFIDFSSGNIYWTFETSGEVKSQPVVDTQNQLIWCGSHDHNLYALDYVNHCCVYKIPCGGSTFGSPAIDEVKGALYVASTSGRITAISMKALPFNILWMHELEVPVFGSLAISSLTGNIICCLVDGHVLAFHPSGSIIWKRKITGPIFAGACMSSALPSQVLICSRDGSVYSFEQEKGNPIWEYCVGDPITASAYINEHFCLTCGPSASSDRLVCICSSSGSIILLRVSTDTTREVDVEEFARLDLQGEVFSSPVMIGGRIFVGCRDNYVHCLAINA</sequence>
<evidence type="ECO:0000259" key="6">
    <source>
        <dbReference type="Pfam" id="PF00550"/>
    </source>
</evidence>
<dbReference type="SUPFAM" id="SSF56801">
    <property type="entry name" value="Acetyl-CoA synthetase-like"/>
    <property type="match status" value="1"/>
</dbReference>
<dbReference type="Pfam" id="PF13570">
    <property type="entry name" value="Beta-prop_ACSF4"/>
    <property type="match status" value="1"/>
</dbReference>
<evidence type="ECO:0000259" key="5">
    <source>
        <dbReference type="Pfam" id="PF00501"/>
    </source>
</evidence>
<reference evidence="9" key="1">
    <citation type="submission" date="2023-07" db="EMBL/GenBank/DDBJ databases">
        <title>draft genome sequence of fig (Ficus carica).</title>
        <authorList>
            <person name="Takahashi T."/>
            <person name="Nishimura K."/>
        </authorList>
    </citation>
    <scope>NUCLEOTIDE SEQUENCE</scope>
</reference>
<dbReference type="EMBL" id="BTGU01000113">
    <property type="protein sequence ID" value="GMN61539.1"/>
    <property type="molecule type" value="Genomic_DNA"/>
</dbReference>
<dbReference type="InterPro" id="IPR020845">
    <property type="entry name" value="AMP-binding_CS"/>
</dbReference>
<evidence type="ECO:0000256" key="3">
    <source>
        <dbReference type="ARBA" id="ARBA00022741"/>
    </source>
</evidence>
<dbReference type="Pfam" id="PF00501">
    <property type="entry name" value="AMP-binding"/>
    <property type="match status" value="1"/>
</dbReference>
<dbReference type="InterPro" id="IPR036736">
    <property type="entry name" value="ACP-like_sf"/>
</dbReference>
<evidence type="ECO:0000313" key="10">
    <source>
        <dbReference type="Proteomes" id="UP001187192"/>
    </source>
</evidence>
<evidence type="ECO:0008006" key="11">
    <source>
        <dbReference type="Google" id="ProtNLM"/>
    </source>
</evidence>
<dbReference type="InterPro" id="IPR042099">
    <property type="entry name" value="ANL_N_sf"/>
</dbReference>
<dbReference type="Pfam" id="PF13193">
    <property type="entry name" value="AMP-binding_C"/>
    <property type="match status" value="1"/>
</dbReference>
<dbReference type="InterPro" id="IPR015943">
    <property type="entry name" value="WD40/YVTN_repeat-like_dom_sf"/>
</dbReference>
<evidence type="ECO:0000256" key="1">
    <source>
        <dbReference type="ARBA" id="ARBA00004496"/>
    </source>
</evidence>
<organism evidence="9 10">
    <name type="scientific">Ficus carica</name>
    <name type="common">Common fig</name>
    <dbReference type="NCBI Taxonomy" id="3494"/>
    <lineage>
        <taxon>Eukaryota</taxon>
        <taxon>Viridiplantae</taxon>
        <taxon>Streptophyta</taxon>
        <taxon>Embryophyta</taxon>
        <taxon>Tracheophyta</taxon>
        <taxon>Spermatophyta</taxon>
        <taxon>Magnoliopsida</taxon>
        <taxon>eudicotyledons</taxon>
        <taxon>Gunneridae</taxon>
        <taxon>Pentapetalae</taxon>
        <taxon>rosids</taxon>
        <taxon>fabids</taxon>
        <taxon>Rosales</taxon>
        <taxon>Moraceae</taxon>
        <taxon>Ficeae</taxon>
        <taxon>Ficus</taxon>
    </lineage>
</organism>
<evidence type="ECO:0000256" key="2">
    <source>
        <dbReference type="ARBA" id="ARBA00022490"/>
    </source>
</evidence>
<dbReference type="GO" id="GO:0043041">
    <property type="term" value="P:amino acid activation for nonribosomal peptide biosynthetic process"/>
    <property type="evidence" value="ECO:0007669"/>
    <property type="project" value="TreeGrafter"/>
</dbReference>
<dbReference type="AlphaFoldDB" id="A0AA88DTX7"/>
<evidence type="ECO:0000259" key="8">
    <source>
        <dbReference type="Pfam" id="PF13570"/>
    </source>
</evidence>
<dbReference type="PANTHER" id="PTHR44394:SF1">
    <property type="entry name" value="BETA-ALANINE-ACTIVATING ENZYME"/>
    <property type="match status" value="1"/>
</dbReference>
<keyword evidence="2" id="KW-0963">Cytoplasm</keyword>
<dbReference type="SMART" id="SM00564">
    <property type="entry name" value="PQQ"/>
    <property type="match status" value="4"/>
</dbReference>
<name>A0AA88DTX7_FICCA</name>
<evidence type="ECO:0000256" key="4">
    <source>
        <dbReference type="ARBA" id="ARBA00022840"/>
    </source>
</evidence>
<dbReference type="FunFam" id="2.130.10.10:FF:000883">
    <property type="entry name" value="Putative acyl-activating enzyme 19"/>
    <property type="match status" value="1"/>
</dbReference>
<comment type="subcellular location">
    <subcellularLocation>
        <location evidence="1">Cytoplasm</location>
    </subcellularLocation>
</comment>
<evidence type="ECO:0000313" key="9">
    <source>
        <dbReference type="EMBL" id="GMN61539.1"/>
    </source>
</evidence>
<feature type="domain" description="Carrier" evidence="6">
    <location>
        <begin position="607"/>
        <end position="663"/>
    </location>
</feature>
<evidence type="ECO:0000259" key="7">
    <source>
        <dbReference type="Pfam" id="PF13193"/>
    </source>
</evidence>
<dbReference type="InterPro" id="IPR045851">
    <property type="entry name" value="AMP-bd_C_sf"/>
</dbReference>
<dbReference type="CDD" id="cd05930">
    <property type="entry name" value="A_NRPS"/>
    <property type="match status" value="1"/>
</dbReference>
<dbReference type="InterPro" id="IPR052091">
    <property type="entry name" value="Beta-ala_Activ/Resist"/>
</dbReference>
<dbReference type="InterPro" id="IPR011047">
    <property type="entry name" value="Quinoprotein_ADH-like_sf"/>
</dbReference>
<dbReference type="GO" id="GO:0005524">
    <property type="term" value="F:ATP binding"/>
    <property type="evidence" value="ECO:0007669"/>
    <property type="project" value="UniProtKB-KW"/>
</dbReference>
<protein>
    <recommendedName>
        <fullName evidence="11">4-coumarate--CoA ligase</fullName>
    </recommendedName>
</protein>
<feature type="domain" description="AMP-dependent synthetase/ligase" evidence="5">
    <location>
        <begin position="79"/>
        <end position="434"/>
    </location>
</feature>
<keyword evidence="10" id="KW-1185">Reference proteome</keyword>
<dbReference type="SUPFAM" id="SSF47336">
    <property type="entry name" value="ACP-like"/>
    <property type="match status" value="1"/>
</dbReference>
<keyword evidence="4" id="KW-0067">ATP-binding</keyword>
<dbReference type="Gene3D" id="1.10.1200.10">
    <property type="entry name" value="ACP-like"/>
    <property type="match status" value="1"/>
</dbReference>
<dbReference type="Gene3D" id="3.30.300.30">
    <property type="match status" value="1"/>
</dbReference>
<proteinExistence type="predicted"/>
<comment type="caution">
    <text evidence="9">The sequence shown here is derived from an EMBL/GenBank/DDBJ whole genome shotgun (WGS) entry which is preliminary data.</text>
</comment>
<dbReference type="Gene3D" id="3.40.50.12780">
    <property type="entry name" value="N-terminal domain of ligase-like"/>
    <property type="match status" value="1"/>
</dbReference>
<feature type="domain" description="Pyrrolo-quinoline quinone repeat" evidence="8">
    <location>
        <begin position="801"/>
        <end position="1146"/>
    </location>
</feature>